<keyword evidence="3" id="KW-1185">Reference proteome</keyword>
<sequence>MQCDFQLDGILFFGSSVSRQTHNKQTECLTFEMRPVPRSTAGTVRRICQATLPLLMYLCVTAYYLCVCVQIYILKECVYSVHINKETIHNMHVACQRTMHRRFTVGWWRIGGWRMDGWL</sequence>
<name>A0A017S5L4_ASPRC</name>
<proteinExistence type="predicted"/>
<keyword evidence="1" id="KW-0812">Transmembrane</keyword>
<dbReference type="RefSeq" id="XP_040635935.1">
    <property type="nucleotide sequence ID" value="XM_040777933.1"/>
</dbReference>
<gene>
    <name evidence="2" type="ORF">EURHEDRAFT_200382</name>
</gene>
<dbReference type="Proteomes" id="UP000019804">
    <property type="component" value="Unassembled WGS sequence"/>
</dbReference>
<accession>A0A017S5L4</accession>
<dbReference type="AlphaFoldDB" id="A0A017S5L4"/>
<dbReference type="EMBL" id="KK088438">
    <property type="protein sequence ID" value="EYE92247.1"/>
    <property type="molecule type" value="Genomic_DNA"/>
</dbReference>
<feature type="transmembrane region" description="Helical" evidence="1">
    <location>
        <begin position="54"/>
        <end position="74"/>
    </location>
</feature>
<evidence type="ECO:0000313" key="2">
    <source>
        <dbReference type="EMBL" id="EYE92247.1"/>
    </source>
</evidence>
<protein>
    <submittedName>
        <fullName evidence="2">Uncharacterized protein</fullName>
    </submittedName>
</protein>
<evidence type="ECO:0000256" key="1">
    <source>
        <dbReference type="SAM" id="Phobius"/>
    </source>
</evidence>
<evidence type="ECO:0000313" key="3">
    <source>
        <dbReference type="Proteomes" id="UP000019804"/>
    </source>
</evidence>
<keyword evidence="1" id="KW-0472">Membrane</keyword>
<keyword evidence="1" id="KW-1133">Transmembrane helix</keyword>
<dbReference type="GeneID" id="63693057"/>
<dbReference type="HOGENOM" id="CLU_2061028_0_0_1"/>
<reference evidence="3" key="1">
    <citation type="journal article" date="2014" name="Nat. Commun.">
        <title>Genomic adaptations of the halophilic Dead Sea filamentous fungus Eurotium rubrum.</title>
        <authorList>
            <person name="Kis-Papo T."/>
            <person name="Weig A.R."/>
            <person name="Riley R."/>
            <person name="Persoh D."/>
            <person name="Salamov A."/>
            <person name="Sun H."/>
            <person name="Lipzen A."/>
            <person name="Wasser S.P."/>
            <person name="Rambold G."/>
            <person name="Grigoriev I.V."/>
            <person name="Nevo E."/>
        </authorList>
    </citation>
    <scope>NUCLEOTIDE SEQUENCE [LARGE SCALE GENOMIC DNA]</scope>
    <source>
        <strain evidence="3">CBS 135680</strain>
    </source>
</reference>
<organism evidence="2 3">
    <name type="scientific">Aspergillus ruber (strain CBS 135680)</name>
    <dbReference type="NCBI Taxonomy" id="1388766"/>
    <lineage>
        <taxon>Eukaryota</taxon>
        <taxon>Fungi</taxon>
        <taxon>Dikarya</taxon>
        <taxon>Ascomycota</taxon>
        <taxon>Pezizomycotina</taxon>
        <taxon>Eurotiomycetes</taxon>
        <taxon>Eurotiomycetidae</taxon>
        <taxon>Eurotiales</taxon>
        <taxon>Aspergillaceae</taxon>
        <taxon>Aspergillus</taxon>
        <taxon>Aspergillus subgen. Aspergillus</taxon>
    </lineage>
</organism>